<dbReference type="InterPro" id="IPR014729">
    <property type="entry name" value="Rossmann-like_a/b/a_fold"/>
</dbReference>
<dbReference type="InterPro" id="IPR002500">
    <property type="entry name" value="PAPS_reduct_dom"/>
</dbReference>
<evidence type="ECO:0000313" key="2">
    <source>
        <dbReference type="EMBL" id="NRN69207.1"/>
    </source>
</evidence>
<evidence type="ECO:0000313" key="3">
    <source>
        <dbReference type="Proteomes" id="UP000763557"/>
    </source>
</evidence>
<dbReference type="Proteomes" id="UP000763557">
    <property type="component" value="Unassembled WGS sequence"/>
</dbReference>
<feature type="domain" description="Phosphoadenosine phosphosulphate reductase" evidence="1">
    <location>
        <begin position="4"/>
        <end position="42"/>
    </location>
</feature>
<dbReference type="SUPFAM" id="SSF52402">
    <property type="entry name" value="Adenine nucleotide alpha hydrolases-like"/>
    <property type="match status" value="1"/>
</dbReference>
<dbReference type="Pfam" id="PF01507">
    <property type="entry name" value="PAPS_reduct"/>
    <property type="match status" value="1"/>
</dbReference>
<name>A0ABX2FCX7_9PSEU</name>
<evidence type="ECO:0000259" key="1">
    <source>
        <dbReference type="Pfam" id="PF01507"/>
    </source>
</evidence>
<dbReference type="EMBL" id="JAAATY010000025">
    <property type="protein sequence ID" value="NRN69207.1"/>
    <property type="molecule type" value="Genomic_DNA"/>
</dbReference>
<sequence length="222" mass="24323">MDTWLPIHDWTESQVWQRIRTSGVPYHPAYDQGMTRLSCSLCVLGSRADLVRAAQLRPPLAAEYAELEAEIGHRFRNDQSMAEIITAAEQAATAEHSEGAATIGLGQGQLWWPRFERQSDRYGTVFLLTGPDAEDYVSFENAPVGRPGRLVAVVVETRRSGHCGDIARALAPTTPTVGEEITLGTGTLFTETDVDLGVPTAVGLAPADHRDTRWSRYTTIST</sequence>
<organism evidence="2 3">
    <name type="scientific">Kibdelosporangium persicum</name>
    <dbReference type="NCBI Taxonomy" id="2698649"/>
    <lineage>
        <taxon>Bacteria</taxon>
        <taxon>Bacillati</taxon>
        <taxon>Actinomycetota</taxon>
        <taxon>Actinomycetes</taxon>
        <taxon>Pseudonocardiales</taxon>
        <taxon>Pseudonocardiaceae</taxon>
        <taxon>Kibdelosporangium</taxon>
    </lineage>
</organism>
<keyword evidence="3" id="KW-1185">Reference proteome</keyword>
<dbReference type="Gene3D" id="3.40.50.620">
    <property type="entry name" value="HUPs"/>
    <property type="match status" value="1"/>
</dbReference>
<accession>A0ABX2FCX7</accession>
<proteinExistence type="predicted"/>
<reference evidence="2 3" key="1">
    <citation type="submission" date="2020-01" db="EMBL/GenBank/DDBJ databases">
        <title>Kibdelosporangium persica a novel Actinomycetes from a hot desert in Iran.</title>
        <authorList>
            <person name="Safaei N."/>
            <person name="Zaburannyi N."/>
            <person name="Mueller R."/>
            <person name="Wink J."/>
        </authorList>
    </citation>
    <scope>NUCLEOTIDE SEQUENCE [LARGE SCALE GENOMIC DNA]</scope>
    <source>
        <strain evidence="2 3">4NS15</strain>
    </source>
</reference>
<gene>
    <name evidence="2" type="ORF">GC106_64630</name>
</gene>
<comment type="caution">
    <text evidence="2">The sequence shown here is derived from an EMBL/GenBank/DDBJ whole genome shotgun (WGS) entry which is preliminary data.</text>
</comment>
<protein>
    <submittedName>
        <fullName evidence="2">Phosphoadenosine phosphosulfate reductase family protein</fullName>
    </submittedName>
</protein>